<evidence type="ECO:0000313" key="2">
    <source>
        <dbReference type="EMBL" id="GGY08082.1"/>
    </source>
</evidence>
<feature type="compositionally biased region" description="Basic and acidic residues" evidence="1">
    <location>
        <begin position="39"/>
        <end position="59"/>
    </location>
</feature>
<evidence type="ECO:0000313" key="3">
    <source>
        <dbReference type="Proteomes" id="UP000619244"/>
    </source>
</evidence>
<organism evidence="2 3">
    <name type="scientific">Streptomyces minutiscleroticus</name>
    <dbReference type="NCBI Taxonomy" id="68238"/>
    <lineage>
        <taxon>Bacteria</taxon>
        <taxon>Bacillati</taxon>
        <taxon>Actinomycetota</taxon>
        <taxon>Actinomycetes</taxon>
        <taxon>Kitasatosporales</taxon>
        <taxon>Streptomycetaceae</taxon>
        <taxon>Streptomyces</taxon>
    </lineage>
</organism>
<reference evidence="2" key="2">
    <citation type="submission" date="2020-09" db="EMBL/GenBank/DDBJ databases">
        <authorList>
            <person name="Sun Q."/>
            <person name="Ohkuma M."/>
        </authorList>
    </citation>
    <scope>NUCLEOTIDE SEQUENCE</scope>
    <source>
        <strain evidence="2">JCM 4790</strain>
    </source>
</reference>
<protein>
    <submittedName>
        <fullName evidence="2">Uncharacterized protein</fullName>
    </submittedName>
</protein>
<accession>A0A918NZA1</accession>
<dbReference type="EMBL" id="BMVU01000065">
    <property type="protein sequence ID" value="GGY08082.1"/>
    <property type="molecule type" value="Genomic_DNA"/>
</dbReference>
<name>A0A918NZA1_9ACTN</name>
<sequence length="121" mass="12965">MPSFAVTSAEAVRPRSCISALTGERAPALRACPGHARKSGSDHRRPLRHPRGDRTEPARRHCPVGAVEDACRHLTADGLDATAARRGLAGVETVLPLRTVMANGGFEDYWLGCRPPVCASR</sequence>
<evidence type="ECO:0000256" key="1">
    <source>
        <dbReference type="SAM" id="MobiDB-lite"/>
    </source>
</evidence>
<keyword evidence="3" id="KW-1185">Reference proteome</keyword>
<proteinExistence type="predicted"/>
<feature type="region of interest" description="Disordered" evidence="1">
    <location>
        <begin position="29"/>
        <end position="60"/>
    </location>
</feature>
<comment type="caution">
    <text evidence="2">The sequence shown here is derived from an EMBL/GenBank/DDBJ whole genome shotgun (WGS) entry which is preliminary data.</text>
</comment>
<gene>
    <name evidence="2" type="ORF">GCM10010358_71480</name>
</gene>
<reference evidence="2" key="1">
    <citation type="journal article" date="2014" name="Int. J. Syst. Evol. Microbiol.">
        <title>Complete genome sequence of Corynebacterium casei LMG S-19264T (=DSM 44701T), isolated from a smear-ripened cheese.</title>
        <authorList>
            <consortium name="US DOE Joint Genome Institute (JGI-PGF)"/>
            <person name="Walter F."/>
            <person name="Albersmeier A."/>
            <person name="Kalinowski J."/>
            <person name="Ruckert C."/>
        </authorList>
    </citation>
    <scope>NUCLEOTIDE SEQUENCE</scope>
    <source>
        <strain evidence="2">JCM 4790</strain>
    </source>
</reference>
<dbReference type="Proteomes" id="UP000619244">
    <property type="component" value="Unassembled WGS sequence"/>
</dbReference>
<dbReference type="AlphaFoldDB" id="A0A918NZA1"/>